<dbReference type="InterPro" id="IPR024524">
    <property type="entry name" value="DUF3800"/>
</dbReference>
<protein>
    <submittedName>
        <fullName evidence="1">Uncharacterized protein</fullName>
    </submittedName>
</protein>
<accession>A0A0E4FVA9</accession>
<evidence type="ECO:0000313" key="1">
    <source>
        <dbReference type="EMBL" id="BAR58781.1"/>
    </source>
</evidence>
<dbReference type="AlphaFoldDB" id="A0A0E4FVA9"/>
<gene>
    <name evidence="1" type="ORF">NK6_5623</name>
</gene>
<reference evidence="1 2" key="1">
    <citation type="submission" date="2014-11" db="EMBL/GenBank/DDBJ databases">
        <title>Symbiosis island explosion on the genome of extra-slow-growing strains of soybean bradyrhizobia with massive insertion sequences.</title>
        <authorList>
            <person name="Iida T."/>
            <person name="Minamisawa K."/>
        </authorList>
    </citation>
    <scope>NUCLEOTIDE SEQUENCE [LARGE SCALE GENOMIC DNA]</scope>
    <source>
        <strain evidence="1 2">NK6</strain>
    </source>
</reference>
<name>A0A0E4FVA9_9BRAD</name>
<dbReference type="Proteomes" id="UP000063308">
    <property type="component" value="Chromosome"/>
</dbReference>
<evidence type="ECO:0000313" key="2">
    <source>
        <dbReference type="Proteomes" id="UP000063308"/>
    </source>
</evidence>
<organism evidence="1 2">
    <name type="scientific">Bradyrhizobium diazoefficiens</name>
    <dbReference type="NCBI Taxonomy" id="1355477"/>
    <lineage>
        <taxon>Bacteria</taxon>
        <taxon>Pseudomonadati</taxon>
        <taxon>Pseudomonadota</taxon>
        <taxon>Alphaproteobacteria</taxon>
        <taxon>Hyphomicrobiales</taxon>
        <taxon>Nitrobacteraceae</taxon>
        <taxon>Bradyrhizobium</taxon>
    </lineage>
</organism>
<dbReference type="EMBL" id="AP014685">
    <property type="protein sequence ID" value="BAR58781.1"/>
    <property type="molecule type" value="Genomic_DNA"/>
</dbReference>
<sequence>MAELPLRGFVLASNKKNMRRHRNERAERAGAQQWFYNYCLRLLLERVTDFCYQHAIKDRAKDRFLKILYSERSVHSYPQTAAYHELLKMQAKAGALVLPKRRIMWEVLDWRLAQPVSHIDSPGAQLADLVTSAFYQAVDTLPPTKWSNEFAKLLEPIMAKENGSCMDYGLALQPTPTWKAKLNDKQREIFEFYGYKFWP</sequence>
<dbReference type="Pfam" id="PF12686">
    <property type="entry name" value="DUF3800"/>
    <property type="match status" value="1"/>
</dbReference>
<proteinExistence type="predicted"/>